<evidence type="ECO:0000313" key="3">
    <source>
        <dbReference type="Proteomes" id="UP000010816"/>
    </source>
</evidence>
<feature type="domain" description="PIN" evidence="1">
    <location>
        <begin position="2"/>
        <end position="114"/>
    </location>
</feature>
<dbReference type="KEGG" id="tmb:Thimo_2722"/>
<dbReference type="PANTHER" id="PTHR34610:SF4">
    <property type="entry name" value="SLL8027 PROTEIN"/>
    <property type="match status" value="1"/>
</dbReference>
<dbReference type="NCBIfam" id="TIGR00305">
    <property type="entry name" value="putative toxin-antitoxin system toxin component, PIN family"/>
    <property type="match status" value="1"/>
</dbReference>
<dbReference type="HOGENOM" id="CLU_116617_3_0_6"/>
<evidence type="ECO:0000313" key="2">
    <source>
        <dbReference type="EMBL" id="AGA91432.1"/>
    </source>
</evidence>
<dbReference type="InterPro" id="IPR002716">
    <property type="entry name" value="PIN_dom"/>
</dbReference>
<dbReference type="EMBL" id="CP003051">
    <property type="protein sequence ID" value="AGA91432.1"/>
    <property type="molecule type" value="Genomic_DNA"/>
</dbReference>
<reference evidence="2 3" key="1">
    <citation type="submission" date="2011-09" db="EMBL/GenBank/DDBJ databases">
        <title>Complete sequence of chromosome of Thioflavicoccus mobilis 8321.</title>
        <authorList>
            <consortium name="US DOE Joint Genome Institute"/>
            <person name="Lucas S."/>
            <person name="Han J."/>
            <person name="Lapidus A."/>
            <person name="Cheng J.-F."/>
            <person name="Goodwin L."/>
            <person name="Pitluck S."/>
            <person name="Peters L."/>
            <person name="Ovchinnikova G."/>
            <person name="Lu M."/>
            <person name="Detter J.C."/>
            <person name="Han C."/>
            <person name="Tapia R."/>
            <person name="Land M."/>
            <person name="Hauser L."/>
            <person name="Kyrpides N."/>
            <person name="Ivanova N."/>
            <person name="Pagani I."/>
            <person name="Vogl K."/>
            <person name="Liu Z."/>
            <person name="Imhoff J."/>
            <person name="Thiel V."/>
            <person name="Frigaard N.-U."/>
            <person name="Bryant D."/>
            <person name="Woyke T."/>
        </authorList>
    </citation>
    <scope>NUCLEOTIDE SEQUENCE [LARGE SCALE GENOMIC DNA]</scope>
    <source>
        <strain evidence="2 3">8321</strain>
    </source>
</reference>
<dbReference type="OrthoDB" id="9802272at2"/>
<sequence length="140" mass="14579">MRLVLDTNTALSGLVWGGPPGALIDAARVGRIGLISSIPLIAELEGVLGRPKFAPALEARGIFAADLVEGYAALVEILRPAQIPPTVLRDPDDDVVLATALAGRADLVVSGDKDLTDLRRFRNIAIIDAVAAQALLPPAT</sequence>
<dbReference type="InterPro" id="IPR002850">
    <property type="entry name" value="PIN_toxin-like"/>
</dbReference>
<dbReference type="SUPFAM" id="SSF88723">
    <property type="entry name" value="PIN domain-like"/>
    <property type="match status" value="1"/>
</dbReference>
<dbReference type="STRING" id="765912.Thimo_2722"/>
<proteinExistence type="predicted"/>
<protein>
    <submittedName>
        <fullName evidence="2">Putative toxin-antitoxin system toxin component, PIN family</fullName>
    </submittedName>
</protein>
<dbReference type="PANTHER" id="PTHR34610">
    <property type="entry name" value="SSL7007 PROTEIN"/>
    <property type="match status" value="1"/>
</dbReference>
<name>L0H040_9GAMM</name>
<dbReference type="Pfam" id="PF13470">
    <property type="entry name" value="PIN_3"/>
    <property type="match status" value="1"/>
</dbReference>
<dbReference type="eggNOG" id="COG1569">
    <property type="taxonomic scope" value="Bacteria"/>
</dbReference>
<evidence type="ECO:0000259" key="1">
    <source>
        <dbReference type="Pfam" id="PF13470"/>
    </source>
</evidence>
<keyword evidence="3" id="KW-1185">Reference proteome</keyword>
<dbReference type="Proteomes" id="UP000010816">
    <property type="component" value="Chromosome"/>
</dbReference>
<accession>L0H040</accession>
<organism evidence="2 3">
    <name type="scientific">Thioflavicoccus mobilis 8321</name>
    <dbReference type="NCBI Taxonomy" id="765912"/>
    <lineage>
        <taxon>Bacteria</taxon>
        <taxon>Pseudomonadati</taxon>
        <taxon>Pseudomonadota</taxon>
        <taxon>Gammaproteobacteria</taxon>
        <taxon>Chromatiales</taxon>
        <taxon>Chromatiaceae</taxon>
        <taxon>Thioflavicoccus</taxon>
    </lineage>
</organism>
<gene>
    <name evidence="2" type="ORF">Thimo_2722</name>
</gene>
<dbReference type="InterPro" id="IPR029060">
    <property type="entry name" value="PIN-like_dom_sf"/>
</dbReference>
<dbReference type="AlphaFoldDB" id="L0H040"/>